<dbReference type="SMART" id="SM00185">
    <property type="entry name" value="ARM"/>
    <property type="match status" value="3"/>
</dbReference>
<dbReference type="GeneID" id="112056766"/>
<dbReference type="RefSeq" id="XP_052738234.1">
    <property type="nucleotide sequence ID" value="XM_052882274.1"/>
</dbReference>
<evidence type="ECO:0000256" key="1">
    <source>
        <dbReference type="ARBA" id="ARBA00022737"/>
    </source>
</evidence>
<evidence type="ECO:0000313" key="5">
    <source>
        <dbReference type="RefSeq" id="XP_052738234.1"/>
    </source>
</evidence>
<dbReference type="InterPro" id="IPR055164">
    <property type="entry name" value="EDR1/CTR1/ARMC3-like_pept-like"/>
</dbReference>
<dbReference type="InterPro" id="IPR016024">
    <property type="entry name" value="ARM-type_fold"/>
</dbReference>
<evidence type="ECO:0000256" key="2">
    <source>
        <dbReference type="SAM" id="MobiDB-lite"/>
    </source>
</evidence>
<dbReference type="InterPro" id="IPR000225">
    <property type="entry name" value="Armadillo"/>
</dbReference>
<dbReference type="InterPro" id="IPR052441">
    <property type="entry name" value="Armadillo-Ser/Thr_Kinase"/>
</dbReference>
<reference evidence="4" key="1">
    <citation type="submission" date="2025-05" db="UniProtKB">
        <authorList>
            <consortium name="RefSeq"/>
        </authorList>
    </citation>
    <scope>NUCLEOTIDE SEQUENCE [LARGE SCALE GENOMIC DNA]</scope>
</reference>
<accession>A0ABM3LGR0</accession>
<gene>
    <name evidence="5" type="primary">LOC112056766</name>
</gene>
<evidence type="ECO:0000313" key="4">
    <source>
        <dbReference type="Proteomes" id="UP001652582"/>
    </source>
</evidence>
<protein>
    <submittedName>
        <fullName evidence="5">Uncharacterized protein LOC112056766</fullName>
    </submittedName>
</protein>
<reference evidence="5" key="2">
    <citation type="submission" date="2025-08" db="UniProtKB">
        <authorList>
            <consortium name="RefSeq"/>
        </authorList>
    </citation>
    <scope>IDENTIFICATION</scope>
</reference>
<proteinExistence type="predicted"/>
<feature type="domain" description="EDR1/CTR1/ARMC3-like peptidase-like" evidence="3">
    <location>
        <begin position="700"/>
        <end position="827"/>
    </location>
</feature>
<organism evidence="4 5">
    <name type="scientific">Bicyclus anynana</name>
    <name type="common">Squinting bush brown butterfly</name>
    <dbReference type="NCBI Taxonomy" id="110368"/>
    <lineage>
        <taxon>Eukaryota</taxon>
        <taxon>Metazoa</taxon>
        <taxon>Ecdysozoa</taxon>
        <taxon>Arthropoda</taxon>
        <taxon>Hexapoda</taxon>
        <taxon>Insecta</taxon>
        <taxon>Pterygota</taxon>
        <taxon>Neoptera</taxon>
        <taxon>Endopterygota</taxon>
        <taxon>Lepidoptera</taxon>
        <taxon>Glossata</taxon>
        <taxon>Ditrysia</taxon>
        <taxon>Papilionoidea</taxon>
        <taxon>Nymphalidae</taxon>
        <taxon>Satyrinae</taxon>
        <taxon>Satyrini</taxon>
        <taxon>Mycalesina</taxon>
        <taxon>Bicyclus</taxon>
    </lineage>
</organism>
<dbReference type="Proteomes" id="UP001652582">
    <property type="component" value="Chromosome 1"/>
</dbReference>
<dbReference type="Gene3D" id="1.25.10.10">
    <property type="entry name" value="Leucine-rich Repeat Variant"/>
    <property type="match status" value="2"/>
</dbReference>
<keyword evidence="1" id="KW-0677">Repeat</keyword>
<dbReference type="SUPFAM" id="SSF48371">
    <property type="entry name" value="ARM repeat"/>
    <property type="match status" value="2"/>
</dbReference>
<sequence length="859" mass="96883">MAKPLQKERENRSAEKKDFTFHPYNITPESAHTSILLLESTESEILCQTLRALTKFSAQEMQNRHVLYNLNALKYILPHIEHPELNIRRFALKALAQLCQLPKGPEQVLANPKNLRTVAFILVKIEDVFVLEFASLVLAELTREPLGCEQLVSANILNSLCSRMKNSLDPDVQKNCLQTLSNLLEDPTCASEVTKNQQFSWPSILALMQSAYLAIQHAALKTVDQLICRYKDQVVQKTFRASTGVLDLCDILESYEFRDVHVQVLGVLRNYVETEENAAHLYQSGCILRLLAYLEMALPAMKPHCLAVLTKISFTANGRDALYQTGTDLVFCHQLLSSNVDLLADAAMGVANMTKLLPAAVRMSDTNIIEALCAILSDDAAVWFYIRMNSLRALAELCRIIPKAAFSLVEPKIFASLRNINKKFKETPIEAQRLAVQCYINLLNYHVSTKAMLNAEFMQELLNILQRIDTLLKIMTCKVLTGLMREDVAKELFTYKKGEEVISNNLRIDHVGFRTALCILISASVTDDGADAYLELGTIHYMVENKQARYVVSAWESALEEIFRHHPSAKFAYTGRLDINDFTKEGFYVQKKLGESFPTIYALAEAPPPHQYPVYISMFHQPAYDVASGIDIKSPYRPSESRLTESESGHFRAIPDDVNLRNYLLRLRLWFGEPAKSMHYIEIEDAHYEIRYRDKCDEVSTSLKQRAQLLGEFVAEQMCGLTQERDCSMPSVNLHVADLMNELNSPLVGLGFIKCGGQLERALLYKVLADRVGLPCALHRGSSAHAWCEIAVPEIDPNEKLDKPLNYPAGLLRVNYVVDLTERPGRLLPLSSPEAQRACARDCAPYTARALPDTCKCEH</sequence>
<name>A0ABM3LGR0_BICAN</name>
<dbReference type="PANTHER" id="PTHR46618">
    <property type="entry name" value="ARMADILLO REPEAT-CONTAINING PROTEIN 3"/>
    <property type="match status" value="1"/>
</dbReference>
<evidence type="ECO:0000259" key="3">
    <source>
        <dbReference type="Pfam" id="PF14381"/>
    </source>
</evidence>
<keyword evidence="4" id="KW-1185">Reference proteome</keyword>
<feature type="region of interest" description="Disordered" evidence="2">
    <location>
        <begin position="1"/>
        <end position="20"/>
    </location>
</feature>
<dbReference type="PANTHER" id="PTHR46618:SF1">
    <property type="entry name" value="ARMADILLO REPEAT-CONTAINING PROTEIN 3"/>
    <property type="match status" value="1"/>
</dbReference>
<dbReference type="InterPro" id="IPR011989">
    <property type="entry name" value="ARM-like"/>
</dbReference>
<dbReference type="Pfam" id="PF14381">
    <property type="entry name" value="EDR1_CTR1_ARMC3_pept"/>
    <property type="match status" value="1"/>
</dbReference>